<organism evidence="16 17">
    <name type="scientific">Pipra filicauda</name>
    <name type="common">Wire-tailed manakin</name>
    <dbReference type="NCBI Taxonomy" id="649802"/>
    <lineage>
        <taxon>Eukaryota</taxon>
        <taxon>Metazoa</taxon>
        <taxon>Chordata</taxon>
        <taxon>Craniata</taxon>
        <taxon>Vertebrata</taxon>
        <taxon>Euteleostomi</taxon>
        <taxon>Archelosauria</taxon>
        <taxon>Archosauria</taxon>
        <taxon>Dinosauria</taxon>
        <taxon>Saurischia</taxon>
        <taxon>Theropoda</taxon>
        <taxon>Coelurosauria</taxon>
        <taxon>Aves</taxon>
        <taxon>Neognathae</taxon>
        <taxon>Neoaves</taxon>
        <taxon>Telluraves</taxon>
        <taxon>Australaves</taxon>
        <taxon>Passeriformes</taxon>
        <taxon>Pipridae</taxon>
        <taxon>Pipra</taxon>
    </lineage>
</organism>
<evidence type="ECO:0000256" key="12">
    <source>
        <dbReference type="ARBA" id="ARBA00025115"/>
    </source>
</evidence>
<evidence type="ECO:0000256" key="6">
    <source>
        <dbReference type="ARBA" id="ARBA00022729"/>
    </source>
</evidence>
<dbReference type="PROSITE" id="PS50853">
    <property type="entry name" value="FN3"/>
    <property type="match status" value="1"/>
</dbReference>
<feature type="domain" description="Fibronectin type-III" evidence="15">
    <location>
        <begin position="127"/>
        <end position="234"/>
    </location>
</feature>
<dbReference type="Gene3D" id="2.60.40.10">
    <property type="entry name" value="Immunoglobulins"/>
    <property type="match status" value="2"/>
</dbReference>
<evidence type="ECO:0000313" key="16">
    <source>
        <dbReference type="Proteomes" id="UP000504627"/>
    </source>
</evidence>
<feature type="region of interest" description="Disordered" evidence="13">
    <location>
        <begin position="475"/>
        <end position="496"/>
    </location>
</feature>
<dbReference type="CTD" id="3566"/>
<dbReference type="InterPro" id="IPR015319">
    <property type="entry name" value="IL-4_rcpt-alpha_N"/>
</dbReference>
<dbReference type="InParanoid" id="A0A6J2HWP6"/>
<dbReference type="RefSeq" id="XP_027591802.2">
    <property type="nucleotide sequence ID" value="XM_027736001.2"/>
</dbReference>
<evidence type="ECO:0000256" key="13">
    <source>
        <dbReference type="SAM" id="MobiDB-lite"/>
    </source>
</evidence>
<dbReference type="Pfam" id="PF09238">
    <property type="entry name" value="IL4Ra_N"/>
    <property type="match status" value="1"/>
</dbReference>
<feature type="compositionally biased region" description="Polar residues" evidence="13">
    <location>
        <begin position="806"/>
        <end position="826"/>
    </location>
</feature>
<dbReference type="InterPro" id="IPR003961">
    <property type="entry name" value="FN3_dom"/>
</dbReference>
<evidence type="ECO:0000256" key="11">
    <source>
        <dbReference type="ARBA" id="ARBA00023180"/>
    </source>
</evidence>
<dbReference type="Proteomes" id="UP000504627">
    <property type="component" value="Unplaced"/>
</dbReference>
<dbReference type="InterPro" id="IPR036116">
    <property type="entry name" value="FN3_sf"/>
</dbReference>
<feature type="region of interest" description="Disordered" evidence="13">
    <location>
        <begin position="438"/>
        <end position="462"/>
    </location>
</feature>
<evidence type="ECO:0000256" key="1">
    <source>
        <dbReference type="ARBA" id="ARBA00004479"/>
    </source>
</evidence>
<sequence>MMARLVSAAPYTLWIFFFSYATNEVMTAGHIQEFACFTDFDKELVCHWKVPAQTNCSKEFLLCYSKDISSVSNVCVPENGKDTLRCICTICPDYFVSGLTYVLALQFNGTDIWNYNVTPALVVKPRAPKNLAIEKAENGNFNLSWEESYSPPSTLSGQPVIYELKYWRKQHPMEVFVKAINYQAKSFEITASSLRRGYDYVASLRCNYTDYPAYWSEWSEEVEFHNDYQVTAEDILQMAVPISCILIMAGSVICYFCFTKVKKEWWDEIPNPAKSHLVVKNVKFSVFCYFDEIKFPFHDLKQSHMEKQISCKNCLAQSLSSQNFKGKDNIRNVEKSCSCHSKCGEWLPKGSSAVLTPDTTPFEDIIEICECLTDSETGSQEETGNQITMFEPCESSIGAFREHNEALANMFDALLADENNMQDNKDSDILTGERKTFKKLELENPPQRNPKESTAQSQRPWDVSHTASLFTKASQDDYNCSTSSKESELSEESFESGYQSSSINSASLDARDLQQMVHQNLFLHGSESERDSCVLIQESTNKPFFGTKTDRINNPANRSFDTLVSAPVRLCDSAYKSFDSLMSPSVEPCSSAYKSCDTLSSPSLEPCGSAYRSFNALMSQSMANSSLTLCFESACSSQPPRQLSETPERSCRDQIAQPAGSGTCHVSYRSPYTELDFPNTCSERTDFPSFSTHANEGASAFLSEEEIHKQVIYQNFPNKTNIISCPIAPQPSGYQPFDSAGRCNGPYCDNEIISLQESFIGLCNNLKEAPPDIAICELDLRTKDCVCLTVQSPGCSIVPGLASSENDAQTSNGSPWIDSSNELSGDSNDENISREEQLLHLLEMNCQDLNSRERTTQGTKQNSFNPTGKVMQESGNNKLNTDCHCHPHSHLRELGDAGGSEEMLKHVEGKGSGSAAGLPASLDSIRLNLGRKTAGPLELHISDKLSLRCLVNNSSPSDSHAIHSEDSRLALAVKKRPIELFKENSRKNEKKMKFAQALAQEDNCYMEVA</sequence>
<evidence type="ECO:0000259" key="15">
    <source>
        <dbReference type="PROSITE" id="PS50853"/>
    </source>
</evidence>
<evidence type="ECO:0000256" key="8">
    <source>
        <dbReference type="ARBA" id="ARBA00023136"/>
    </source>
</evidence>
<keyword evidence="5" id="KW-0812">Transmembrane</keyword>
<name>A0A6J2HWP6_9PASS</name>
<protein>
    <recommendedName>
        <fullName evidence="3">Interleukin-4 receptor subunit alpha</fullName>
    </recommendedName>
</protein>
<keyword evidence="6 14" id="KW-0732">Signal</keyword>
<dbReference type="GeneID" id="113995685"/>
<keyword evidence="11" id="KW-0325">Glycoprotein</keyword>
<keyword evidence="16" id="KW-1185">Reference proteome</keyword>
<evidence type="ECO:0000256" key="4">
    <source>
        <dbReference type="ARBA" id="ARBA00022553"/>
    </source>
</evidence>
<dbReference type="InterPro" id="IPR003531">
    <property type="entry name" value="Hempt_rcpt_S_F1_CS"/>
</dbReference>
<evidence type="ECO:0000256" key="14">
    <source>
        <dbReference type="SAM" id="SignalP"/>
    </source>
</evidence>
<comment type="function">
    <text evidence="12">Receptor for both interleukin 4 and interleukin 13. Couples to the JAK1/2/3-STAT6 pathway. The IL4 response is involved in promoting Th2 differentiation. The IL4/IL13 responses are involved in regulating IgE production and, chemokine and mucus production at sites of allergic inflammation. In certain cell types, can signal through activation of insulin receptor substrates, IRS1/IRS2.</text>
</comment>
<feature type="region of interest" description="Disordered" evidence="13">
    <location>
        <begin position="806"/>
        <end position="829"/>
    </location>
</feature>
<evidence type="ECO:0000256" key="5">
    <source>
        <dbReference type="ARBA" id="ARBA00022692"/>
    </source>
</evidence>
<feature type="compositionally biased region" description="Polar residues" evidence="13">
    <location>
        <begin position="452"/>
        <end position="462"/>
    </location>
</feature>
<dbReference type="SUPFAM" id="SSF49265">
    <property type="entry name" value="Fibronectin type III"/>
    <property type="match status" value="2"/>
</dbReference>
<keyword evidence="4" id="KW-0597">Phosphoprotein</keyword>
<accession>A0A6J2HWP6</accession>
<proteinExistence type="inferred from homology"/>
<evidence type="ECO:0000313" key="17">
    <source>
        <dbReference type="RefSeq" id="XP_027591802.2"/>
    </source>
</evidence>
<evidence type="ECO:0000256" key="7">
    <source>
        <dbReference type="ARBA" id="ARBA00022989"/>
    </source>
</evidence>
<dbReference type="AlphaFoldDB" id="A0A6J2HWP6"/>
<reference evidence="17" key="1">
    <citation type="submission" date="2025-08" db="UniProtKB">
        <authorList>
            <consortium name="RefSeq"/>
        </authorList>
    </citation>
    <scope>IDENTIFICATION</scope>
    <source>
        <tissue evidence="17">Muscle</tissue>
    </source>
</reference>
<feature type="chain" id="PRO_5030157172" description="Interleukin-4 receptor subunit alpha" evidence="14">
    <location>
        <begin position="22"/>
        <end position="1009"/>
    </location>
</feature>
<dbReference type="PANTHER" id="PTHR23037">
    <property type="entry name" value="CYTOKINE RECEPTOR"/>
    <property type="match status" value="1"/>
</dbReference>
<evidence type="ECO:0000256" key="2">
    <source>
        <dbReference type="ARBA" id="ARBA00008280"/>
    </source>
</evidence>
<dbReference type="PANTHER" id="PTHR23037:SF32">
    <property type="entry name" value="INTERLEUKIN-4 RECEPTOR SUBUNIT ALPHA"/>
    <property type="match status" value="1"/>
</dbReference>
<keyword evidence="7" id="KW-1133">Transmembrane helix</keyword>
<dbReference type="CDD" id="cd00063">
    <property type="entry name" value="FN3"/>
    <property type="match status" value="1"/>
</dbReference>
<dbReference type="InterPro" id="IPR013783">
    <property type="entry name" value="Ig-like_fold"/>
</dbReference>
<dbReference type="GO" id="GO:0009897">
    <property type="term" value="C:external side of plasma membrane"/>
    <property type="evidence" value="ECO:0007669"/>
    <property type="project" value="TreeGrafter"/>
</dbReference>
<keyword evidence="8" id="KW-0472">Membrane</keyword>
<keyword evidence="9" id="KW-1015">Disulfide bond</keyword>
<dbReference type="GO" id="GO:0004896">
    <property type="term" value="F:cytokine receptor activity"/>
    <property type="evidence" value="ECO:0007669"/>
    <property type="project" value="InterPro"/>
</dbReference>
<gene>
    <name evidence="17" type="primary">IL4R</name>
</gene>
<dbReference type="GO" id="GO:0002532">
    <property type="term" value="P:production of molecular mediator involved in inflammatory response"/>
    <property type="evidence" value="ECO:0007669"/>
    <property type="project" value="InterPro"/>
</dbReference>
<evidence type="ECO:0000256" key="9">
    <source>
        <dbReference type="ARBA" id="ARBA00023157"/>
    </source>
</evidence>
<keyword evidence="10 17" id="KW-0675">Receptor</keyword>
<evidence type="ECO:0000256" key="3">
    <source>
        <dbReference type="ARBA" id="ARBA00018975"/>
    </source>
</evidence>
<dbReference type="PROSITE" id="PS01355">
    <property type="entry name" value="HEMATOPO_REC_S_F1"/>
    <property type="match status" value="1"/>
</dbReference>
<comment type="subcellular location">
    <subcellularLocation>
        <location evidence="1">Membrane</location>
        <topology evidence="1">Single-pass type I membrane protein</topology>
    </subcellularLocation>
</comment>
<comment type="similarity">
    <text evidence="2">Belongs to the type I cytokine receptor family. Type 4 subfamily.</text>
</comment>
<feature type="signal peptide" evidence="14">
    <location>
        <begin position="1"/>
        <end position="21"/>
    </location>
</feature>
<evidence type="ECO:0000256" key="10">
    <source>
        <dbReference type="ARBA" id="ARBA00023170"/>
    </source>
</evidence>